<organism evidence="1 2">
    <name type="scientific">Coemansia helicoidea</name>
    <dbReference type="NCBI Taxonomy" id="1286919"/>
    <lineage>
        <taxon>Eukaryota</taxon>
        <taxon>Fungi</taxon>
        <taxon>Fungi incertae sedis</taxon>
        <taxon>Zoopagomycota</taxon>
        <taxon>Kickxellomycotina</taxon>
        <taxon>Kickxellomycetes</taxon>
        <taxon>Kickxellales</taxon>
        <taxon>Kickxellaceae</taxon>
        <taxon>Coemansia</taxon>
    </lineage>
</organism>
<protein>
    <submittedName>
        <fullName evidence="1">Histone deacetylase hda1</fullName>
        <ecNumber evidence="1">3.5.1.98</ecNumber>
    </submittedName>
</protein>
<sequence length="407" mass="44606">MILPRSAQQQLARERGVGYVYDVRMKYHRELIDFDDPHPEDPRRIYWIYRILKTAGLLDIMQRVPIVPLTDTAALRVHTQEYLDILSDTAIMEYSTLNTIQEQFDSVFLCSESQGCARLSAGGVLTLCEAVVTGRLRSGLAIVRPPGHHSCPAVPMGFCLLNNVAIAVRDLLARGLARRILVVDWDVHHGNGIQEVFYGDKNVLYFSIHRHDDGDFYPSSSDGDMDMVGQGPGRGYNINVPWASGGVGDGDYMYAFKKLLLPVARSFAPDLVVVAAGFDAAVCDPIGECNVTPQGYACMTSMLKTIADGKVVLALEGGYNLDAIANSALACTKALLNVRWGVGLVPEPAIYLAYATLSEAEVNGVQRPAIKYSPDWHTAGEWDPHVEAQTCYNSAPSELGRSVVDRV</sequence>
<dbReference type="EC" id="3.5.1.98" evidence="1"/>
<dbReference type="Proteomes" id="UP001140087">
    <property type="component" value="Unassembled WGS sequence"/>
</dbReference>
<dbReference type="EMBL" id="JANBUN010001591">
    <property type="protein sequence ID" value="KAJ2797477.1"/>
    <property type="molecule type" value="Genomic_DNA"/>
</dbReference>
<evidence type="ECO:0000313" key="2">
    <source>
        <dbReference type="Proteomes" id="UP001140087"/>
    </source>
</evidence>
<proteinExistence type="predicted"/>
<gene>
    <name evidence="1" type="primary">HDA1</name>
    <name evidence="1" type="ORF">H4R21_004310</name>
</gene>
<feature type="non-terminal residue" evidence="1">
    <location>
        <position position="407"/>
    </location>
</feature>
<keyword evidence="2" id="KW-1185">Reference proteome</keyword>
<reference evidence="1" key="1">
    <citation type="submission" date="2022-07" db="EMBL/GenBank/DDBJ databases">
        <title>Phylogenomic reconstructions and comparative analyses of Kickxellomycotina fungi.</title>
        <authorList>
            <person name="Reynolds N.K."/>
            <person name="Stajich J.E."/>
            <person name="Barry K."/>
            <person name="Grigoriev I.V."/>
            <person name="Crous P."/>
            <person name="Smith M.E."/>
        </authorList>
    </citation>
    <scope>NUCLEOTIDE SEQUENCE</scope>
    <source>
        <strain evidence="1">BCRC 34780</strain>
    </source>
</reference>
<comment type="caution">
    <text evidence="1">The sequence shown here is derived from an EMBL/GenBank/DDBJ whole genome shotgun (WGS) entry which is preliminary data.</text>
</comment>
<keyword evidence="1" id="KW-0378">Hydrolase</keyword>
<name>A0ACC1KY27_9FUNG</name>
<evidence type="ECO:0000313" key="1">
    <source>
        <dbReference type="EMBL" id="KAJ2797477.1"/>
    </source>
</evidence>
<accession>A0ACC1KY27</accession>